<dbReference type="PANTHER" id="PTHR37842">
    <property type="match status" value="1"/>
</dbReference>
<dbReference type="EMBL" id="MU790581">
    <property type="protein sequence ID" value="KAJ3997492.1"/>
    <property type="molecule type" value="Genomic_DNA"/>
</dbReference>
<comment type="caution">
    <text evidence="3">The sequence shown here is derived from an EMBL/GenBank/DDBJ whole genome shotgun (WGS) entry which is preliminary data.</text>
</comment>
<name>A0ABQ8QG06_9AGAR</name>
<accession>A0ABQ8QG06</accession>
<dbReference type="Gene3D" id="3.30.379.10">
    <property type="entry name" value="Chitobiase/beta-hexosaminidase domain 2-like"/>
    <property type="match status" value="1"/>
</dbReference>
<reference evidence="3" key="1">
    <citation type="submission" date="2022-08" db="EMBL/GenBank/DDBJ databases">
        <authorList>
            <consortium name="DOE Joint Genome Institute"/>
            <person name="Min B."/>
            <person name="Riley R."/>
            <person name="Sierra-Patev S."/>
            <person name="Naranjo-Ortiz M."/>
            <person name="Looney B."/>
            <person name="Konkel Z."/>
            <person name="Slot J.C."/>
            <person name="Sakamoto Y."/>
            <person name="Steenwyk J.L."/>
            <person name="Rokas A."/>
            <person name="Carro J."/>
            <person name="Camarero S."/>
            <person name="Ferreira P."/>
            <person name="Molpeceres G."/>
            <person name="Ruiz-Duenas F.J."/>
            <person name="Serrano A."/>
            <person name="Henrissat B."/>
            <person name="Drula E."/>
            <person name="Hughes K.W."/>
            <person name="Mata J.L."/>
            <person name="Ishikawa N.K."/>
            <person name="Vargas-Isla R."/>
            <person name="Ushijima S."/>
            <person name="Smith C.A."/>
            <person name="Ahrendt S."/>
            <person name="Andreopoulos W."/>
            <person name="He G."/>
            <person name="Labutti K."/>
            <person name="Lipzen A."/>
            <person name="Ng V."/>
            <person name="Sandor L."/>
            <person name="Barry K."/>
            <person name="Martinez A.T."/>
            <person name="Xiao Y."/>
            <person name="Gibbons J.G."/>
            <person name="Terashima K."/>
            <person name="Hibbett D.S."/>
            <person name="Grigoriev I.V."/>
        </authorList>
    </citation>
    <scope>NUCLEOTIDE SEQUENCE</scope>
    <source>
        <strain evidence="3">TFB10827</strain>
    </source>
</reference>
<keyword evidence="4" id="KW-1185">Reference proteome</keyword>
<sequence>MITCRGPEVSPSHELIQANRTALKLRSGRVTRYIQLPRVALYMECSSIMHDFVLFLLLVLFSSFLLNNVEAIGQTTCVSFSSNGSSFPVVQNGVATQVFISPDEWPGVQRAASDFVSDINLVAQVKPALSNITASEATTNISKAIIVGTLGTSTLIDQVVNNTGLDVSSIRGLWEAFIGQEVDNPLPGVDSAYVIIGSDKRGTIFGMYDLSEQFGVSPWYWWADVVPTNHSELFITPPGCSHGSPTVQYRGIFLNDEQPALTNWAFEKFTNGPGGLGTTTPANGTGSPFQSEFYTKLFELILRLKGNYLWPAQWASAFCVDDPLNQPLADLYGIVMGTSHEEPMMRSIPVEWSLFGDGPWDYNVNAQNIYNFWVQGIQRAKPYEGLYTIGMRGDGDLPLIGGIQLLEQIIKDQRGIFSNIFNTSDVTTIPQVWTLYSEVEGYYEEGLSVPDDVALMWTDDDYGNMRRYPVASERNRSGGGGVYYHVDMVASPRDYKWITSTQLSKMYEQLSLAVTRNATRVWVLNVGDLKPYEREIEYWLSLSWDSSLWSPDNVDDFVQAWAQREFKLDSSDAAMVAEVVANLTRYNARRKPELLNSTTYSLINYREADRVVEQWDALANASTAIYNNLASDLQPSFFQMVQHPVLASQTLGKMLVFAGQNNLRASQARLSTNDLADQVQQLFEKDYDLEVEYHSILDGKWDHMMDQTHVGYSYWQQPMANTMPAVNRVQSRKQALPGVMRIVPEGSLGAWPGDDQFDCALGYNCPSPTVILDSFNPFGNVFIDVGSGGPVSFTWNATVSATWLELSTPSGSISPDSPEQRVFLSIPDWSQVPVNAGNLAQVTFTAVAPNQSDLVVPVMVQAQNTKEQVPSNFTGFVESMGVVSFEAAHAIRNTSVADIFWKELPGLGRTLSGVTPWPRDGDNGANFSAGTGPSLEYDFFIVSNRTNITVVTRLSPSLNANGADRPLAFALQVGSDPIQSSYFIPPDVAPGAEPAPWSGLDGFAANVIVSVNMTFNVTPGAQTLKLFMIEPAVVVQKFDIDTGNLQSSYLGPTESVFV</sequence>
<gene>
    <name evidence="3" type="ORF">F5050DRAFT_1751611</name>
</gene>
<dbReference type="Proteomes" id="UP001163828">
    <property type="component" value="Unassembled WGS sequence"/>
</dbReference>
<organism evidence="3 4">
    <name type="scientific">Lentinula boryana</name>
    <dbReference type="NCBI Taxonomy" id="40481"/>
    <lineage>
        <taxon>Eukaryota</taxon>
        <taxon>Fungi</taxon>
        <taxon>Dikarya</taxon>
        <taxon>Basidiomycota</taxon>
        <taxon>Agaricomycotina</taxon>
        <taxon>Agaricomycetes</taxon>
        <taxon>Agaricomycetidae</taxon>
        <taxon>Agaricales</taxon>
        <taxon>Marasmiineae</taxon>
        <taxon>Omphalotaceae</taxon>
        <taxon>Lentinula</taxon>
    </lineage>
</organism>
<dbReference type="Pfam" id="PF17829">
    <property type="entry name" value="GH115_C"/>
    <property type="match status" value="1"/>
</dbReference>
<dbReference type="InterPro" id="IPR042301">
    <property type="entry name" value="GH115_sf"/>
</dbReference>
<proteinExistence type="predicted"/>
<evidence type="ECO:0000313" key="4">
    <source>
        <dbReference type="Proteomes" id="UP001163828"/>
    </source>
</evidence>
<dbReference type="Gene3D" id="1.20.58.2150">
    <property type="match status" value="1"/>
</dbReference>
<dbReference type="InterPro" id="IPR031924">
    <property type="entry name" value="GH115"/>
</dbReference>
<dbReference type="PANTHER" id="PTHR37842:SF2">
    <property type="entry name" value="GYLCOSYL HYDROLASE 115 C-TERMINAL DOMAIN-CONTAINING PROTEIN"/>
    <property type="match status" value="1"/>
</dbReference>
<protein>
    <recommendedName>
        <fullName evidence="2">Gylcosyl hydrolase 115 C-terminal domain-containing protein</fullName>
    </recommendedName>
</protein>
<dbReference type="Gene3D" id="3.20.20.520">
    <property type="entry name" value="Glycosyl hydrolase family 115"/>
    <property type="match status" value="1"/>
</dbReference>
<feature type="domain" description="Gylcosyl hydrolase 115 C-terminal" evidence="2">
    <location>
        <begin position="875"/>
        <end position="1054"/>
    </location>
</feature>
<dbReference type="Gene3D" id="2.60.120.1620">
    <property type="match status" value="1"/>
</dbReference>
<keyword evidence="1" id="KW-0378">Hydrolase</keyword>
<evidence type="ECO:0000313" key="3">
    <source>
        <dbReference type="EMBL" id="KAJ3997492.1"/>
    </source>
</evidence>
<evidence type="ECO:0000256" key="1">
    <source>
        <dbReference type="ARBA" id="ARBA00022801"/>
    </source>
</evidence>
<dbReference type="InterPro" id="IPR029018">
    <property type="entry name" value="Hex-like_dom2"/>
</dbReference>
<evidence type="ECO:0000259" key="2">
    <source>
        <dbReference type="Pfam" id="PF17829"/>
    </source>
</evidence>
<dbReference type="Pfam" id="PF15979">
    <property type="entry name" value="Glyco_hydro_115"/>
    <property type="match status" value="1"/>
</dbReference>
<dbReference type="InterPro" id="IPR041437">
    <property type="entry name" value="GH115_C"/>
</dbReference>